<protein>
    <submittedName>
        <fullName evidence="1">Uncharacterized protein</fullName>
    </submittedName>
</protein>
<comment type="caution">
    <text evidence="1">The sequence shown here is derived from an EMBL/GenBank/DDBJ whole genome shotgun (WGS) entry which is preliminary data.</text>
</comment>
<evidence type="ECO:0000313" key="1">
    <source>
        <dbReference type="EMBL" id="OEH95293.1"/>
    </source>
</evidence>
<proteinExistence type="predicted"/>
<name>A0A3F3IK55_SALER</name>
<dbReference type="Proteomes" id="UP000852880">
    <property type="component" value="Unassembled WGS sequence"/>
</dbReference>
<sequence length="65" mass="7430">MKKDELKHFRKGIKDVQRMLTVAAKRLNDGRCEAVVEFMMGEAALLQKLATELRSVIEDGEQKPQ</sequence>
<dbReference type="AlphaFoldDB" id="A0A3F3IK55"/>
<organism evidence="1">
    <name type="scientific">Salmonella enterica</name>
    <name type="common">Salmonella choleraesuis</name>
    <dbReference type="NCBI Taxonomy" id="28901"/>
    <lineage>
        <taxon>Bacteria</taxon>
        <taxon>Pseudomonadati</taxon>
        <taxon>Pseudomonadota</taxon>
        <taxon>Gammaproteobacteria</taxon>
        <taxon>Enterobacterales</taxon>
        <taxon>Enterobacteriaceae</taxon>
        <taxon>Salmonella</taxon>
    </lineage>
</organism>
<gene>
    <name evidence="1" type="ORF">BH006_07675</name>
</gene>
<dbReference type="EMBL" id="MJEL01000061">
    <property type="protein sequence ID" value="OEH95293.1"/>
    <property type="molecule type" value="Genomic_DNA"/>
</dbReference>
<accession>A0A3F3IK55</accession>
<reference evidence="1" key="1">
    <citation type="submission" date="2016-09" db="EMBL/GenBank/DDBJ databases">
        <title>Whole Genome Sequencing of Salmonella enterica subsp. enterica serovar Nottingham.</title>
        <authorList>
            <person name="Zheng J."/>
            <person name="Wang H."/>
        </authorList>
    </citation>
    <scope>NUCLEOTIDE SEQUENCE [LARGE SCALE GENOMIC DNA]</scope>
    <source>
        <strain evidence="1">CFSAN055411</strain>
    </source>
</reference>
<dbReference type="RefSeq" id="WP_069721984.1">
    <property type="nucleotide sequence ID" value="NZ_MJEL01000061.1"/>
</dbReference>